<dbReference type="NCBIfam" id="NF038133">
    <property type="entry name" value="choice_anch_L"/>
    <property type="match status" value="1"/>
</dbReference>
<keyword evidence="6" id="KW-0843">Virulence</keyword>
<evidence type="ECO:0000256" key="4">
    <source>
        <dbReference type="ARBA" id="ARBA00022656"/>
    </source>
</evidence>
<organism evidence="8 9">
    <name type="scientific">Pseudorhodobacter antarcticus</name>
    <dbReference type="NCBI Taxonomy" id="1077947"/>
    <lineage>
        <taxon>Bacteria</taxon>
        <taxon>Pseudomonadati</taxon>
        <taxon>Pseudomonadota</taxon>
        <taxon>Alphaproteobacteria</taxon>
        <taxon>Rhodobacterales</taxon>
        <taxon>Paracoccaceae</taxon>
        <taxon>Pseudorhodobacter</taxon>
    </lineage>
</organism>
<evidence type="ECO:0000256" key="6">
    <source>
        <dbReference type="ARBA" id="ARBA00023026"/>
    </source>
</evidence>
<dbReference type="SUPFAM" id="SSF51120">
    <property type="entry name" value="beta-Roll"/>
    <property type="match status" value="3"/>
</dbReference>
<dbReference type="PRINTS" id="PR00313">
    <property type="entry name" value="CABNDNGRPT"/>
</dbReference>
<comment type="subcellular location">
    <subcellularLocation>
        <location evidence="1">Membrane</location>
    </subcellularLocation>
    <subcellularLocation>
        <location evidence="2">Secreted</location>
    </subcellularLocation>
</comment>
<dbReference type="InterPro" id="IPR011049">
    <property type="entry name" value="Serralysin-like_metalloprot_C"/>
</dbReference>
<dbReference type="InterPro" id="IPR003995">
    <property type="entry name" value="RTX_toxin_determinant-A"/>
</dbReference>
<dbReference type="PROSITE" id="PS00330">
    <property type="entry name" value="HEMOLYSIN_CALCIUM"/>
    <property type="match status" value="2"/>
</dbReference>
<name>A0A1H8LSS3_9RHOB</name>
<dbReference type="RefSeq" id="WP_050519380.1">
    <property type="nucleotide sequence ID" value="NZ_FOCO01000045.1"/>
</dbReference>
<dbReference type="GO" id="GO:0090729">
    <property type="term" value="F:toxin activity"/>
    <property type="evidence" value="ECO:0007669"/>
    <property type="project" value="UniProtKB-KW"/>
</dbReference>
<evidence type="ECO:0000256" key="1">
    <source>
        <dbReference type="ARBA" id="ARBA00004370"/>
    </source>
</evidence>
<evidence type="ECO:0000256" key="7">
    <source>
        <dbReference type="ARBA" id="ARBA00023136"/>
    </source>
</evidence>
<keyword evidence="4" id="KW-0800">Toxin</keyword>
<keyword evidence="5" id="KW-0677">Repeat</keyword>
<dbReference type="InterPro" id="IPR001343">
    <property type="entry name" value="Hemolysn_Ca-bd"/>
</dbReference>
<dbReference type="InterPro" id="IPR050557">
    <property type="entry name" value="RTX_toxin/Mannuronan_C5-epim"/>
</dbReference>
<proteinExistence type="predicted"/>
<sequence length="651" mass="65758">MPVTATKLPVSTASTALQMAETMFGDGVTILSASYQGDPRSAGIYTNGDTVAPGAVPSATGVILSTGIASSFTNASGDPNRSAATTAQVVGVNNDPGMNTIAGVATFDAAFLNASFIPVGDTLTMRLVFGSEEYLEWVNSGYNDAVGIWVNGVKLSLSIGDGNISIDNINTAMNANLFVDNSADIVNTEMDGITRVVTLKADVVPGQPNTIRIGIADAGDRTYDSTLLIVADSVQTALIAVDDSIAITAKGEAVANLLTNDMTDGRIGVQITHLNDQAVLAGQSVTLATGDVLVLNPDGTVTVQAATAGNAVTFSYTITDASGTADTAFVTLTPSAVDGTDGNDQMHVGYTDADGNMIDGTDGMAEVIMGYGGNDKITAGFGDDDIYGGTGNDFMRAGNGRDLIFGGDGNDVLDGQAGADTMFGGMGDDVYYIDDAGDVISVVGGGGYDKVISDISHTLAASFEELWLAEGTSAVTGTGNALDNKIVGNANANTLRGEAGADQLFGEDGDDFLFGGSGNDNLFGGAGSDHLYGDDGNDKLFGGVGGNILFGGAGNDTLAAGSGGDVLTGGTGNDLLSGGAGADVFVFAPGFGRDSIKHFEQSVDFLSFDGMGTAGLRVIGSTAIISFAGGDTITLSGLTDTQNLTLDSLLI</sequence>
<dbReference type="PANTHER" id="PTHR38340:SF1">
    <property type="entry name" value="S-LAYER PROTEIN"/>
    <property type="match status" value="1"/>
</dbReference>
<dbReference type="InterPro" id="IPR049804">
    <property type="entry name" value="Choice_anch_L"/>
</dbReference>
<keyword evidence="3" id="KW-0964">Secreted</keyword>
<dbReference type="AlphaFoldDB" id="A0A1H8LSS3"/>
<dbReference type="GO" id="GO:0005576">
    <property type="term" value="C:extracellular region"/>
    <property type="evidence" value="ECO:0007669"/>
    <property type="project" value="UniProtKB-SubCell"/>
</dbReference>
<evidence type="ECO:0000313" key="8">
    <source>
        <dbReference type="EMBL" id="SEO08150.1"/>
    </source>
</evidence>
<dbReference type="STRING" id="1077947.SAMN05216227_10455"/>
<protein>
    <submittedName>
        <fullName evidence="8">Hemolysin-type calcium-binding repeat-containing protein</fullName>
    </submittedName>
</protein>
<dbReference type="OrthoDB" id="6305173at2"/>
<dbReference type="Gene3D" id="2.150.10.10">
    <property type="entry name" value="Serralysin-like metalloprotease, C-terminal"/>
    <property type="match status" value="2"/>
</dbReference>
<keyword evidence="9" id="KW-1185">Reference proteome</keyword>
<dbReference type="PRINTS" id="PR01488">
    <property type="entry name" value="RTXTOXINA"/>
</dbReference>
<evidence type="ECO:0000256" key="2">
    <source>
        <dbReference type="ARBA" id="ARBA00004613"/>
    </source>
</evidence>
<reference evidence="8 9" key="1">
    <citation type="submission" date="2016-10" db="EMBL/GenBank/DDBJ databases">
        <authorList>
            <person name="de Groot N.N."/>
        </authorList>
    </citation>
    <scope>NUCLEOTIDE SEQUENCE [LARGE SCALE GENOMIC DNA]</scope>
    <source>
        <strain evidence="8 9">CGMCC 1.10836</strain>
    </source>
</reference>
<keyword evidence="7" id="KW-0472">Membrane</keyword>
<accession>A0A1H8LSS3</accession>
<dbReference type="EMBL" id="FOCO01000045">
    <property type="protein sequence ID" value="SEO08150.1"/>
    <property type="molecule type" value="Genomic_DNA"/>
</dbReference>
<dbReference type="Pfam" id="PF17963">
    <property type="entry name" value="Big_9"/>
    <property type="match status" value="1"/>
</dbReference>
<dbReference type="InterPro" id="IPR018511">
    <property type="entry name" value="Hemolysin-typ_Ca-bd_CS"/>
</dbReference>
<dbReference type="GO" id="GO:0016020">
    <property type="term" value="C:membrane"/>
    <property type="evidence" value="ECO:0007669"/>
    <property type="project" value="UniProtKB-SubCell"/>
</dbReference>
<gene>
    <name evidence="8" type="ORF">SAMN05216227_10455</name>
</gene>
<dbReference type="GO" id="GO:0005509">
    <property type="term" value="F:calcium ion binding"/>
    <property type="evidence" value="ECO:0007669"/>
    <property type="project" value="InterPro"/>
</dbReference>
<evidence type="ECO:0000256" key="5">
    <source>
        <dbReference type="ARBA" id="ARBA00022737"/>
    </source>
</evidence>
<dbReference type="PANTHER" id="PTHR38340">
    <property type="entry name" value="S-LAYER PROTEIN"/>
    <property type="match status" value="1"/>
</dbReference>
<evidence type="ECO:0000256" key="3">
    <source>
        <dbReference type="ARBA" id="ARBA00022525"/>
    </source>
</evidence>
<dbReference type="Proteomes" id="UP000183002">
    <property type="component" value="Unassembled WGS sequence"/>
</dbReference>
<evidence type="ECO:0000313" key="9">
    <source>
        <dbReference type="Proteomes" id="UP000183002"/>
    </source>
</evidence>
<dbReference type="Pfam" id="PF00353">
    <property type="entry name" value="HemolysinCabind"/>
    <property type="match status" value="5"/>
</dbReference>